<evidence type="ECO:0000256" key="1">
    <source>
        <dbReference type="ARBA" id="ARBA00004141"/>
    </source>
</evidence>
<feature type="transmembrane region" description="Helical" evidence="5">
    <location>
        <begin position="6"/>
        <end position="24"/>
    </location>
</feature>
<reference evidence="7 8" key="1">
    <citation type="submission" date="2023-11" db="EMBL/GenBank/DDBJ databases">
        <authorList>
            <person name="Hedman E."/>
            <person name="Englund M."/>
            <person name="Stromberg M."/>
            <person name="Nyberg Akerstrom W."/>
            <person name="Nylinder S."/>
            <person name="Jareborg N."/>
            <person name="Kallberg Y."/>
            <person name="Kronander E."/>
        </authorList>
    </citation>
    <scope>NUCLEOTIDE SEQUENCE [LARGE SCALE GENOMIC DNA]</scope>
</reference>
<organism evidence="7 8">
    <name type="scientific">Parnassius mnemosyne</name>
    <name type="common">clouded apollo</name>
    <dbReference type="NCBI Taxonomy" id="213953"/>
    <lineage>
        <taxon>Eukaryota</taxon>
        <taxon>Metazoa</taxon>
        <taxon>Ecdysozoa</taxon>
        <taxon>Arthropoda</taxon>
        <taxon>Hexapoda</taxon>
        <taxon>Insecta</taxon>
        <taxon>Pterygota</taxon>
        <taxon>Neoptera</taxon>
        <taxon>Endopterygota</taxon>
        <taxon>Lepidoptera</taxon>
        <taxon>Glossata</taxon>
        <taxon>Ditrysia</taxon>
        <taxon>Papilionoidea</taxon>
        <taxon>Papilionidae</taxon>
        <taxon>Parnassiinae</taxon>
        <taxon>Parnassini</taxon>
        <taxon>Parnassius</taxon>
        <taxon>Driopa</taxon>
    </lineage>
</organism>
<evidence type="ECO:0000313" key="7">
    <source>
        <dbReference type="EMBL" id="CAK1578557.1"/>
    </source>
</evidence>
<dbReference type="Gene3D" id="1.20.1250.20">
    <property type="entry name" value="MFS general substrate transporter like domains"/>
    <property type="match status" value="1"/>
</dbReference>
<comment type="subcellular location">
    <subcellularLocation>
        <location evidence="1">Membrane</location>
        <topology evidence="1">Multi-pass membrane protein</topology>
    </subcellularLocation>
</comment>
<evidence type="ECO:0000256" key="4">
    <source>
        <dbReference type="ARBA" id="ARBA00023136"/>
    </source>
</evidence>
<dbReference type="Proteomes" id="UP001314205">
    <property type="component" value="Unassembled WGS sequence"/>
</dbReference>
<protein>
    <recommendedName>
        <fullName evidence="6">Major facilitator superfamily (MFS) profile domain-containing protein</fullName>
    </recommendedName>
</protein>
<dbReference type="PROSITE" id="PS00216">
    <property type="entry name" value="SUGAR_TRANSPORT_1"/>
    <property type="match status" value="1"/>
</dbReference>
<dbReference type="SUPFAM" id="SSF103473">
    <property type="entry name" value="MFS general substrate transporter"/>
    <property type="match status" value="1"/>
</dbReference>
<dbReference type="InterPro" id="IPR011701">
    <property type="entry name" value="MFS"/>
</dbReference>
<dbReference type="InterPro" id="IPR020846">
    <property type="entry name" value="MFS_dom"/>
</dbReference>
<dbReference type="EMBL" id="CAVLGL010000001">
    <property type="protein sequence ID" value="CAK1578557.1"/>
    <property type="molecule type" value="Genomic_DNA"/>
</dbReference>
<dbReference type="PANTHER" id="PTHR48021:SF1">
    <property type="entry name" value="GH07001P-RELATED"/>
    <property type="match status" value="1"/>
</dbReference>
<keyword evidence="4 5" id="KW-0472">Membrane</keyword>
<dbReference type="InterPro" id="IPR005829">
    <property type="entry name" value="Sugar_transporter_CS"/>
</dbReference>
<evidence type="ECO:0000259" key="6">
    <source>
        <dbReference type="PROSITE" id="PS50850"/>
    </source>
</evidence>
<dbReference type="Pfam" id="PF07690">
    <property type="entry name" value="MFS_1"/>
    <property type="match status" value="1"/>
</dbReference>
<gene>
    <name evidence="7" type="ORF">PARMNEM_LOCUS622</name>
</gene>
<evidence type="ECO:0000256" key="3">
    <source>
        <dbReference type="ARBA" id="ARBA00022989"/>
    </source>
</evidence>
<accession>A0AAV1K9G2</accession>
<feature type="domain" description="Major facilitator superfamily (MFS) profile" evidence="6">
    <location>
        <begin position="1"/>
        <end position="68"/>
    </location>
</feature>
<keyword evidence="8" id="KW-1185">Reference proteome</keyword>
<dbReference type="PANTHER" id="PTHR48021">
    <property type="match status" value="1"/>
</dbReference>
<evidence type="ECO:0000313" key="8">
    <source>
        <dbReference type="Proteomes" id="UP001314205"/>
    </source>
</evidence>
<name>A0AAV1K9G2_9NEOP</name>
<evidence type="ECO:0000256" key="2">
    <source>
        <dbReference type="ARBA" id="ARBA00022692"/>
    </source>
</evidence>
<sequence length="68" mass="7504">MVSWVAAISSLALLFGNMISGYLMDRLGRRSSQMLLSLFYIGGWQIITIVTNIHLILVGRFITGVCQG</sequence>
<dbReference type="PROSITE" id="PS50850">
    <property type="entry name" value="MFS"/>
    <property type="match status" value="1"/>
</dbReference>
<dbReference type="GO" id="GO:0022857">
    <property type="term" value="F:transmembrane transporter activity"/>
    <property type="evidence" value="ECO:0007669"/>
    <property type="project" value="InterPro"/>
</dbReference>
<evidence type="ECO:0000256" key="5">
    <source>
        <dbReference type="SAM" id="Phobius"/>
    </source>
</evidence>
<comment type="caution">
    <text evidence="7">The sequence shown here is derived from an EMBL/GenBank/DDBJ whole genome shotgun (WGS) entry which is preliminary data.</text>
</comment>
<feature type="transmembrane region" description="Helical" evidence="5">
    <location>
        <begin position="36"/>
        <end position="62"/>
    </location>
</feature>
<proteinExistence type="predicted"/>
<dbReference type="AlphaFoldDB" id="A0AAV1K9G2"/>
<keyword evidence="3 5" id="KW-1133">Transmembrane helix</keyword>
<keyword evidence="2 5" id="KW-0812">Transmembrane</keyword>
<dbReference type="InterPro" id="IPR036259">
    <property type="entry name" value="MFS_trans_sf"/>
</dbReference>
<dbReference type="InterPro" id="IPR050549">
    <property type="entry name" value="MFS_Trehalose_Transporter"/>
</dbReference>
<dbReference type="GO" id="GO:0016020">
    <property type="term" value="C:membrane"/>
    <property type="evidence" value="ECO:0007669"/>
    <property type="project" value="UniProtKB-SubCell"/>
</dbReference>